<evidence type="ECO:0000313" key="2">
    <source>
        <dbReference type="EMBL" id="KAK6346746.1"/>
    </source>
</evidence>
<proteinExistence type="predicted"/>
<evidence type="ECO:0000313" key="3">
    <source>
        <dbReference type="Proteomes" id="UP001375240"/>
    </source>
</evidence>
<reference evidence="2 3" key="1">
    <citation type="submission" date="2019-10" db="EMBL/GenBank/DDBJ databases">
        <authorList>
            <person name="Palmer J.M."/>
        </authorList>
    </citation>
    <scope>NUCLEOTIDE SEQUENCE [LARGE SCALE GENOMIC DNA]</scope>
    <source>
        <strain evidence="2 3">TWF696</strain>
    </source>
</reference>
<accession>A0AAV9UWB8</accession>
<feature type="region of interest" description="Disordered" evidence="1">
    <location>
        <begin position="167"/>
        <end position="393"/>
    </location>
</feature>
<name>A0AAV9UWB8_9PEZI</name>
<feature type="compositionally biased region" description="Basic and acidic residues" evidence="1">
    <location>
        <begin position="194"/>
        <end position="210"/>
    </location>
</feature>
<sequence>MDRSGYAAVTRSQTSLNTHQLLPSMHANGNGSALAFAASAKILLLARCIDINANTHKQCEPSAYRVLELKGVETYPELVELVGDRLGFHKEPGRAVRSIQVHDESGVTQIVLDGDTALEYILGQLKRDVELRMTVYAIPNNTWYDSNSRNAAADELARAAFDPSATPVYARGQNSKDQENYNPYTNVHNGRASGYDDDHDIYSHDSYERGRNHRPSITPPRQDSGACNRLSNPDRRRMSRSTSPQYRPDQGSYRQRDYGRENDPRGANAREMSGSVPEKSEPRDSPMSPPRFASPIPGRQQTAAIDDPSRVDVDTEDVEIAGPARAVTPNTLAPSAEPIETRPRTYSPSRSHGGSRDKAVTKRPYRRLPGFGRDNSIPGRDRPSQRSPSGPDPWWAKVRFCDLWISDAGKDNWSRYGGDHLRVRVSTSCAFQSTYDNVLNELFHRDLTVESRGRNVPRKPGFVFMLYMRILQRPLRGAPYEADGDVGVLINGKNIIPGSLKWNWDKEVLYLRFRINGDARVIHRQTPQGHPQDQGTPEANGNCNMGVNFLICPRERAQGKNWEAIQAMWSRLVLGKESEFIIHCSRSQLTLDAWETISTYEQAEYAPISEFNVETTTDFT</sequence>
<protein>
    <submittedName>
        <fullName evidence="2">Uncharacterized protein</fullName>
    </submittedName>
</protein>
<feature type="compositionally biased region" description="Basic and acidic residues" evidence="1">
    <location>
        <begin position="254"/>
        <end position="264"/>
    </location>
</feature>
<organism evidence="2 3">
    <name type="scientific">Orbilia brochopaga</name>
    <dbReference type="NCBI Taxonomy" id="3140254"/>
    <lineage>
        <taxon>Eukaryota</taxon>
        <taxon>Fungi</taxon>
        <taxon>Dikarya</taxon>
        <taxon>Ascomycota</taxon>
        <taxon>Pezizomycotina</taxon>
        <taxon>Orbiliomycetes</taxon>
        <taxon>Orbiliales</taxon>
        <taxon>Orbiliaceae</taxon>
        <taxon>Orbilia</taxon>
    </lineage>
</organism>
<dbReference type="Proteomes" id="UP001375240">
    <property type="component" value="Unassembled WGS sequence"/>
</dbReference>
<evidence type="ECO:0000256" key="1">
    <source>
        <dbReference type="SAM" id="MobiDB-lite"/>
    </source>
</evidence>
<comment type="caution">
    <text evidence="2">The sequence shown here is derived from an EMBL/GenBank/DDBJ whole genome shotgun (WGS) entry which is preliminary data.</text>
</comment>
<keyword evidence="3" id="KW-1185">Reference proteome</keyword>
<dbReference type="AlphaFoldDB" id="A0AAV9UWB8"/>
<dbReference type="EMBL" id="JAVHNQ010000005">
    <property type="protein sequence ID" value="KAK6346746.1"/>
    <property type="molecule type" value="Genomic_DNA"/>
</dbReference>
<gene>
    <name evidence="2" type="ORF">TWF696_006857</name>
</gene>